<feature type="domain" description="RNA polymerase sigma factor 70 region 4 type 2" evidence="6">
    <location>
        <begin position="150"/>
        <end position="201"/>
    </location>
</feature>
<dbReference type="SUPFAM" id="SSF88659">
    <property type="entry name" value="Sigma3 and sigma4 domains of RNA polymerase sigma factors"/>
    <property type="match status" value="1"/>
</dbReference>
<comment type="similarity">
    <text evidence="1">Belongs to the sigma-70 factor family. ECF subfamily.</text>
</comment>
<keyword evidence="2" id="KW-0805">Transcription regulation</keyword>
<dbReference type="InterPro" id="IPR013324">
    <property type="entry name" value="RNA_pol_sigma_r3/r4-like"/>
</dbReference>
<keyword evidence="3" id="KW-0731">Sigma factor</keyword>
<evidence type="ECO:0000256" key="1">
    <source>
        <dbReference type="ARBA" id="ARBA00010641"/>
    </source>
</evidence>
<dbReference type="Gene3D" id="1.10.1740.10">
    <property type="match status" value="1"/>
</dbReference>
<dbReference type="CDD" id="cd06171">
    <property type="entry name" value="Sigma70_r4"/>
    <property type="match status" value="1"/>
</dbReference>
<dbReference type="InterPro" id="IPR036388">
    <property type="entry name" value="WH-like_DNA-bd_sf"/>
</dbReference>
<dbReference type="InterPro" id="IPR013325">
    <property type="entry name" value="RNA_pol_sigma_r2"/>
</dbReference>
<dbReference type="NCBIfam" id="TIGR02937">
    <property type="entry name" value="sigma70-ECF"/>
    <property type="match status" value="1"/>
</dbReference>
<keyword evidence="4" id="KW-0804">Transcription</keyword>
<evidence type="ECO:0000313" key="8">
    <source>
        <dbReference type="Proteomes" id="UP000077701"/>
    </source>
</evidence>
<proteinExistence type="inferred from homology"/>
<dbReference type="Pfam" id="PF04542">
    <property type="entry name" value="Sigma70_r2"/>
    <property type="match status" value="1"/>
</dbReference>
<dbReference type="Gene3D" id="1.10.10.10">
    <property type="entry name" value="Winged helix-like DNA-binding domain superfamily/Winged helix DNA-binding domain"/>
    <property type="match status" value="1"/>
</dbReference>
<dbReference type="RefSeq" id="WP_084008265.1">
    <property type="nucleotide sequence ID" value="NZ_BDCX01000005.1"/>
</dbReference>
<evidence type="ECO:0000256" key="3">
    <source>
        <dbReference type="ARBA" id="ARBA00023082"/>
    </source>
</evidence>
<dbReference type="OrthoDB" id="5518337at2"/>
<dbReference type="InterPro" id="IPR039425">
    <property type="entry name" value="RNA_pol_sigma-70-like"/>
</dbReference>
<comment type="caution">
    <text evidence="7">The sequence shown here is derived from an EMBL/GenBank/DDBJ whole genome shotgun (WGS) entry which is preliminary data.</text>
</comment>
<keyword evidence="8" id="KW-1185">Reference proteome</keyword>
<dbReference type="InterPro" id="IPR013249">
    <property type="entry name" value="RNA_pol_sigma70_r4_t2"/>
</dbReference>
<dbReference type="PANTHER" id="PTHR43133">
    <property type="entry name" value="RNA POLYMERASE ECF-TYPE SIGMA FACTO"/>
    <property type="match status" value="1"/>
</dbReference>
<dbReference type="GO" id="GO:0000428">
    <property type="term" value="C:DNA-directed RNA polymerase complex"/>
    <property type="evidence" value="ECO:0007669"/>
    <property type="project" value="UniProtKB-KW"/>
</dbReference>
<dbReference type="STRING" id="161355.PS9374_02461"/>
<dbReference type="Pfam" id="PF08281">
    <property type="entry name" value="Sigma70_r4_2"/>
    <property type="match status" value="1"/>
</dbReference>
<name>A0A171CJR8_9ACTN</name>
<evidence type="ECO:0000256" key="2">
    <source>
        <dbReference type="ARBA" id="ARBA00023015"/>
    </source>
</evidence>
<feature type="domain" description="RNA polymerase sigma-70 region 2" evidence="5">
    <location>
        <begin position="47"/>
        <end position="115"/>
    </location>
</feature>
<sequence length="212" mass="23100">MALALFQRAGTPVPPSGAPGSDGLDGPASDAALIEGSLADPDGFAGLFDRHADEIHRYAARRLDDASTADDVTAETFLVAFRKRARYDLSRADARPWLYGIASNLISGHRRAETRRLKALARSFRHAPEQAAGFEERSAERVTADRLRPALAAALARLSSAERDLLLLVAWAELTYEEAAEALGIPVGTVRSRLSRTRTKIRRFLDSLEPHA</sequence>
<dbReference type="Proteomes" id="UP000077701">
    <property type="component" value="Unassembled WGS sequence"/>
</dbReference>
<protein>
    <submittedName>
        <fullName evidence="7">DNA-directed RNA polymerase sigma-70 factor</fullName>
    </submittedName>
</protein>
<dbReference type="AlphaFoldDB" id="A0A171CJR8"/>
<evidence type="ECO:0000256" key="4">
    <source>
        <dbReference type="ARBA" id="ARBA00023163"/>
    </source>
</evidence>
<evidence type="ECO:0000313" key="7">
    <source>
        <dbReference type="EMBL" id="GAT66809.1"/>
    </source>
</evidence>
<accession>A0A171CJR8</accession>
<dbReference type="InterPro" id="IPR007627">
    <property type="entry name" value="RNA_pol_sigma70_r2"/>
</dbReference>
<reference evidence="8" key="2">
    <citation type="submission" date="2016-04" db="EMBL/GenBank/DDBJ databases">
        <title>Planomonospora sphaerica JCM9374 whole genome shotgun sequence.</title>
        <authorList>
            <person name="Suzuki T."/>
            <person name="Dohra H."/>
            <person name="Kodani S."/>
        </authorList>
    </citation>
    <scope>NUCLEOTIDE SEQUENCE [LARGE SCALE GENOMIC DNA]</scope>
    <source>
        <strain evidence="8">JCM 9374</strain>
    </source>
</reference>
<gene>
    <name evidence="7" type="ORF">PS9374_02461</name>
</gene>
<organism evidence="7 8">
    <name type="scientific">Planomonospora sphaerica</name>
    <dbReference type="NCBI Taxonomy" id="161355"/>
    <lineage>
        <taxon>Bacteria</taxon>
        <taxon>Bacillati</taxon>
        <taxon>Actinomycetota</taxon>
        <taxon>Actinomycetes</taxon>
        <taxon>Streptosporangiales</taxon>
        <taxon>Streptosporangiaceae</taxon>
        <taxon>Planomonospora</taxon>
    </lineage>
</organism>
<dbReference type="SUPFAM" id="SSF88946">
    <property type="entry name" value="Sigma2 domain of RNA polymerase sigma factors"/>
    <property type="match status" value="1"/>
</dbReference>
<keyword evidence="7" id="KW-0240">DNA-directed RNA polymerase</keyword>
<evidence type="ECO:0000259" key="6">
    <source>
        <dbReference type="Pfam" id="PF08281"/>
    </source>
</evidence>
<evidence type="ECO:0000259" key="5">
    <source>
        <dbReference type="Pfam" id="PF04542"/>
    </source>
</evidence>
<dbReference type="GO" id="GO:0006352">
    <property type="term" value="P:DNA-templated transcription initiation"/>
    <property type="evidence" value="ECO:0007669"/>
    <property type="project" value="InterPro"/>
</dbReference>
<reference evidence="7 8" key="1">
    <citation type="journal article" date="2016" name="Genome Announc.">
        <title>Draft Genome Sequence of Planomonospora sphaerica JCM9374, a Rare Actinomycete.</title>
        <authorList>
            <person name="Dohra H."/>
            <person name="Suzuki T."/>
            <person name="Inoue Y."/>
            <person name="Kodani S."/>
        </authorList>
    </citation>
    <scope>NUCLEOTIDE SEQUENCE [LARGE SCALE GENOMIC DNA]</scope>
    <source>
        <strain evidence="7 8">JCM 9374</strain>
    </source>
</reference>
<dbReference type="EMBL" id="BDCX01000005">
    <property type="protein sequence ID" value="GAT66809.1"/>
    <property type="molecule type" value="Genomic_DNA"/>
</dbReference>
<dbReference type="GO" id="GO:0003677">
    <property type="term" value="F:DNA binding"/>
    <property type="evidence" value="ECO:0007669"/>
    <property type="project" value="InterPro"/>
</dbReference>
<dbReference type="InterPro" id="IPR014284">
    <property type="entry name" value="RNA_pol_sigma-70_dom"/>
</dbReference>
<dbReference type="PANTHER" id="PTHR43133:SF25">
    <property type="entry name" value="RNA POLYMERASE SIGMA FACTOR RFAY-RELATED"/>
    <property type="match status" value="1"/>
</dbReference>
<dbReference type="GO" id="GO:0016987">
    <property type="term" value="F:sigma factor activity"/>
    <property type="evidence" value="ECO:0007669"/>
    <property type="project" value="UniProtKB-KW"/>
</dbReference>